<evidence type="ECO:0000313" key="1">
    <source>
        <dbReference type="EMBL" id="GBC99639.1"/>
    </source>
</evidence>
<protein>
    <submittedName>
        <fullName evidence="1">Uncharacterized protein</fullName>
    </submittedName>
</protein>
<dbReference type="EMBL" id="BEHT01000033">
    <property type="protein sequence ID" value="GBC99639.1"/>
    <property type="molecule type" value="Genomic_DNA"/>
</dbReference>
<reference evidence="2" key="1">
    <citation type="submission" date="2017-09" db="EMBL/GenBank/DDBJ databases">
        <title>Metaegenomics of thermophilic ammonia-oxidizing enrichment culture.</title>
        <authorList>
            <person name="Kato S."/>
            <person name="Suzuki K."/>
        </authorList>
    </citation>
    <scope>NUCLEOTIDE SEQUENCE [LARGE SCALE GENOMIC DNA]</scope>
</reference>
<dbReference type="Proteomes" id="UP000236173">
    <property type="component" value="Unassembled WGS sequence"/>
</dbReference>
<sequence>MATPTRRALESRRLHLRLTTDELPWLVREVSRRALLGYLGREPTEAEIAAAMPEVKALLHQVVTAYDLCGLTTLCWEAEEVDPWEALEDHAQV</sequence>
<organism evidence="1 2">
    <name type="scientific">Candidatus Fervidibacter japonicus</name>
    <dbReference type="NCBI Taxonomy" id="2035412"/>
    <lineage>
        <taxon>Bacteria</taxon>
        <taxon>Candidatus Fervidibacterota</taxon>
        <taxon>Candidatus Fervidibacter</taxon>
    </lineage>
</organism>
<dbReference type="AlphaFoldDB" id="A0A2H5XEM7"/>
<proteinExistence type="predicted"/>
<evidence type="ECO:0000313" key="2">
    <source>
        <dbReference type="Proteomes" id="UP000236173"/>
    </source>
</evidence>
<name>A0A2H5XEM7_9BACT</name>
<accession>A0A2H5XEM7</accession>
<comment type="caution">
    <text evidence="1">The sequence shown here is derived from an EMBL/GenBank/DDBJ whole genome shotgun (WGS) entry which is preliminary data.</text>
</comment>
<gene>
    <name evidence="1" type="ORF">HRbin17_02168</name>
</gene>